<evidence type="ECO:0008006" key="4">
    <source>
        <dbReference type="Google" id="ProtNLM"/>
    </source>
</evidence>
<keyword evidence="3" id="KW-0934">Plastid</keyword>
<gene>
    <name evidence="3" type="primary">ycf41</name>
</gene>
<dbReference type="InterPro" id="IPR012340">
    <property type="entry name" value="NA-bd_OB-fold"/>
</dbReference>
<sequence>MNLFISTGKIISNPRLYRIKQKVFLKINIVFFKRKKKVHLFSIVCFVKGNLAIHLFDMLKKNDVVFIEGYIKIKPQKSYNNKKNMKIANIQIKRLSHWKKIIDRLV</sequence>
<evidence type="ECO:0000256" key="2">
    <source>
        <dbReference type="PROSITE-ProRule" id="PRU00252"/>
    </source>
</evidence>
<dbReference type="SUPFAM" id="SSF50249">
    <property type="entry name" value="Nucleic acid-binding proteins"/>
    <property type="match status" value="1"/>
</dbReference>
<organism evidence="3">
    <name type="scientific">Hypnea pannosa</name>
    <dbReference type="NCBI Taxonomy" id="105607"/>
    <lineage>
        <taxon>Eukaryota</taxon>
        <taxon>Rhodophyta</taxon>
        <taxon>Florideophyceae</taxon>
        <taxon>Rhodymeniophycidae</taxon>
        <taxon>Gigartinales</taxon>
        <taxon>Hypneaceae</taxon>
        <taxon>Hypnea</taxon>
    </lineage>
</organism>
<dbReference type="GO" id="GO:0003697">
    <property type="term" value="F:single-stranded DNA binding"/>
    <property type="evidence" value="ECO:0007669"/>
    <property type="project" value="InterPro"/>
</dbReference>
<evidence type="ECO:0000256" key="1">
    <source>
        <dbReference type="ARBA" id="ARBA00023125"/>
    </source>
</evidence>
<geneLocation type="plastid" evidence="3"/>
<dbReference type="EMBL" id="MK814680">
    <property type="protein sequence ID" value="QCI07234.1"/>
    <property type="molecule type" value="Genomic_DNA"/>
</dbReference>
<name>A0A4D6WTW5_9FLOR</name>
<dbReference type="Gene3D" id="2.40.50.140">
    <property type="entry name" value="Nucleic acid-binding proteins"/>
    <property type="match status" value="1"/>
</dbReference>
<dbReference type="InterPro" id="IPR000424">
    <property type="entry name" value="Primosome_PriB/ssb"/>
</dbReference>
<reference evidence="3" key="1">
    <citation type="journal article" date="2019" name="Mol. Phylogenet. Evol.">
        <title>Morphological evolution and classification of the red algal order Ceramiales inferred using plastid phylogenomics.</title>
        <authorList>
            <person name="Diaz-Tapia P."/>
            <person name="Pasella M.M."/>
            <person name="Verbruggen H."/>
            <person name="Maggs C.A."/>
        </authorList>
    </citation>
    <scope>NUCLEOTIDE SEQUENCE</scope>
    <source>
        <strain evidence="3">HV05551</strain>
    </source>
</reference>
<dbReference type="AlphaFoldDB" id="A0A4D6WTW5"/>
<accession>A0A4D6WTW5</accession>
<dbReference type="PROSITE" id="PS50935">
    <property type="entry name" value="SSB"/>
    <property type="match status" value="1"/>
</dbReference>
<proteinExistence type="predicted"/>
<reference evidence="3" key="2">
    <citation type="submission" date="2019-04" db="EMBL/GenBank/DDBJ databases">
        <authorList>
            <person name="Pasella M."/>
        </authorList>
    </citation>
    <scope>NUCLEOTIDE SEQUENCE</scope>
    <source>
        <strain evidence="3">HV05551</strain>
    </source>
</reference>
<keyword evidence="1 2" id="KW-0238">DNA-binding</keyword>
<evidence type="ECO:0000313" key="3">
    <source>
        <dbReference type="EMBL" id="QCI07234.1"/>
    </source>
</evidence>
<protein>
    <recommendedName>
        <fullName evidence="4">Single-stranded DNA binding protein</fullName>
    </recommendedName>
</protein>